<evidence type="ECO:0000256" key="1">
    <source>
        <dbReference type="SAM" id="MobiDB-lite"/>
    </source>
</evidence>
<organism evidence="3 4">
    <name type="scientific">Achromobacter agilis</name>
    <dbReference type="NCBI Taxonomy" id="1353888"/>
    <lineage>
        <taxon>Bacteria</taxon>
        <taxon>Pseudomonadati</taxon>
        <taxon>Pseudomonadota</taxon>
        <taxon>Betaproteobacteria</taxon>
        <taxon>Burkholderiales</taxon>
        <taxon>Alcaligenaceae</taxon>
        <taxon>Achromobacter</taxon>
    </lineage>
</organism>
<keyword evidence="2" id="KW-0472">Membrane</keyword>
<feature type="region of interest" description="Disordered" evidence="1">
    <location>
        <begin position="142"/>
        <end position="167"/>
    </location>
</feature>
<protein>
    <submittedName>
        <fullName evidence="3">Uncharacterized protein</fullName>
    </submittedName>
</protein>
<keyword evidence="4" id="KW-1185">Reference proteome</keyword>
<dbReference type="Proteomes" id="UP000289184">
    <property type="component" value="Unassembled WGS sequence"/>
</dbReference>
<keyword evidence="2" id="KW-0812">Transmembrane</keyword>
<reference evidence="3 4" key="1">
    <citation type="submission" date="2018-07" db="EMBL/GenBank/DDBJ databases">
        <authorList>
            <person name="Peeters C."/>
        </authorList>
    </citation>
    <scope>NUCLEOTIDE SEQUENCE [LARGE SCALE GENOMIC DNA]</scope>
    <source>
        <strain evidence="3 4">LMG 3411</strain>
    </source>
</reference>
<sequence length="194" mass="21748">MNKSELAVLMLMATFVMFMISYSAWREVRHQTLVASGIVGNPTSPQLHRLPDSWNKQDEQIVADAFAPKHCKLSSKRHPAGDSPPTRWICGYQNFSFGRARLICNHPYVDANLQFTNENLTCVLYIDNALASLVILPPPGPAKPAEKAMKAPPAEGSSRSRKDEPRPCGGFMRLFAISIETQLPHNYHRTILYL</sequence>
<accession>A0A446CDU5</accession>
<gene>
    <name evidence="3" type="ORF">AGI3411_02296</name>
</gene>
<dbReference type="AlphaFoldDB" id="A0A446CDU5"/>
<proteinExistence type="predicted"/>
<evidence type="ECO:0000256" key="2">
    <source>
        <dbReference type="SAM" id="Phobius"/>
    </source>
</evidence>
<keyword evidence="2" id="KW-1133">Transmembrane helix</keyword>
<evidence type="ECO:0000313" key="4">
    <source>
        <dbReference type="Proteomes" id="UP000289184"/>
    </source>
</evidence>
<dbReference type="EMBL" id="UFQB01000008">
    <property type="protein sequence ID" value="SSW66011.1"/>
    <property type="molecule type" value="Genomic_DNA"/>
</dbReference>
<name>A0A446CDU5_9BURK</name>
<feature type="transmembrane region" description="Helical" evidence="2">
    <location>
        <begin position="6"/>
        <end position="25"/>
    </location>
</feature>
<evidence type="ECO:0000313" key="3">
    <source>
        <dbReference type="EMBL" id="SSW66011.1"/>
    </source>
</evidence>